<feature type="transmembrane region" description="Helical" evidence="8">
    <location>
        <begin position="32"/>
        <end position="52"/>
    </location>
</feature>
<dbReference type="InterPro" id="IPR005282">
    <property type="entry name" value="LC_transporter"/>
</dbReference>
<dbReference type="GO" id="GO:0000324">
    <property type="term" value="C:fungal-type vacuole"/>
    <property type="evidence" value="ECO:0007669"/>
    <property type="project" value="TreeGrafter"/>
</dbReference>
<dbReference type="GO" id="GO:0015184">
    <property type="term" value="F:L-cystine transmembrane transporter activity"/>
    <property type="evidence" value="ECO:0007669"/>
    <property type="project" value="TreeGrafter"/>
</dbReference>
<comment type="caution">
    <text evidence="9">The sequence shown here is derived from an EMBL/GenBank/DDBJ whole genome shotgun (WGS) entry which is preliminary data.</text>
</comment>
<keyword evidence="3 8" id="KW-0812">Transmembrane</keyword>
<dbReference type="Gene3D" id="1.20.1280.290">
    <property type="match status" value="1"/>
</dbReference>
<dbReference type="PANTHER" id="PTHR13131">
    <property type="entry name" value="CYSTINOSIN"/>
    <property type="match status" value="1"/>
</dbReference>
<reference evidence="9 10" key="1">
    <citation type="submission" date="2015-07" db="EMBL/GenBank/DDBJ databases">
        <title>Comparative genomics of the Sigatoka disease complex on banana suggests a link between parallel evolutionary changes in Pseudocercospora fijiensis and Pseudocercospora eumusae and increased virulence on the banana host.</title>
        <authorList>
            <person name="Chang T.-C."/>
            <person name="Salvucci A."/>
            <person name="Crous P.W."/>
            <person name="Stergiopoulos I."/>
        </authorList>
    </citation>
    <scope>NUCLEOTIDE SEQUENCE [LARGE SCALE GENOMIC DNA]</scope>
    <source>
        <strain evidence="9 10">CBS 114824</strain>
    </source>
</reference>
<dbReference type="GO" id="GO:0005774">
    <property type="term" value="C:vacuolar membrane"/>
    <property type="evidence" value="ECO:0007669"/>
    <property type="project" value="TreeGrafter"/>
</dbReference>
<accession>A0A139HE70</accession>
<feature type="transmembrane region" description="Helical" evidence="8">
    <location>
        <begin position="163"/>
        <end position="185"/>
    </location>
</feature>
<evidence type="ECO:0000256" key="1">
    <source>
        <dbReference type="ARBA" id="ARBA00004127"/>
    </source>
</evidence>
<dbReference type="GO" id="GO:0012505">
    <property type="term" value="C:endomembrane system"/>
    <property type="evidence" value="ECO:0007669"/>
    <property type="project" value="UniProtKB-SubCell"/>
</dbReference>
<keyword evidence="6 8" id="KW-0472">Membrane</keyword>
<feature type="region of interest" description="Disordered" evidence="7">
    <location>
        <begin position="310"/>
        <end position="331"/>
    </location>
</feature>
<dbReference type="AlphaFoldDB" id="A0A139HE70"/>
<proteinExistence type="predicted"/>
<evidence type="ECO:0000256" key="5">
    <source>
        <dbReference type="ARBA" id="ARBA00022989"/>
    </source>
</evidence>
<comment type="subcellular location">
    <subcellularLocation>
        <location evidence="1">Endomembrane system</location>
        <topology evidence="1">Multi-pass membrane protein</topology>
    </subcellularLocation>
</comment>
<feature type="transmembrane region" description="Helical" evidence="8">
    <location>
        <begin position="124"/>
        <end position="143"/>
    </location>
</feature>
<evidence type="ECO:0000313" key="10">
    <source>
        <dbReference type="Proteomes" id="UP000070133"/>
    </source>
</evidence>
<sequence>MPIYRFTFSLMHHICSIYSIQLSKMHDIHTGWRVVSCMTRLLTAVLLQALWLDLLHRLKWTVSFFPQAILNHSRRTTQGMLPDFPLLNVFGFGCYTLSALLFLYSSAIRDQYAVRHPHSPEPTVRFNDLAFGTIAFLMSIVCYSQFYPRLWGWEHKPNVPRHALRITLALISGGLLALCVVFAIISAGSNGNDATKWSWIDLVYCMEYVKLAFTIFKYIPQTISNFRRKSTLGWSITQQLLDFTGGVLSLCQLIIDSSLQNDWSGLSGNPLKFGLANISLVFDIIFILQHFVLFGPVEETTNVKVSENVAEGTGNRLRDEREPLLRNPDSG</sequence>
<dbReference type="SMART" id="SM00679">
    <property type="entry name" value="CTNS"/>
    <property type="match status" value="2"/>
</dbReference>
<dbReference type="Pfam" id="PF04193">
    <property type="entry name" value="PQ-loop"/>
    <property type="match status" value="2"/>
</dbReference>
<dbReference type="PANTHER" id="PTHR13131:SF5">
    <property type="entry name" value="CYSTINOSIN"/>
    <property type="match status" value="1"/>
</dbReference>
<evidence type="ECO:0000256" key="4">
    <source>
        <dbReference type="ARBA" id="ARBA00022737"/>
    </source>
</evidence>
<evidence type="ECO:0008006" key="11">
    <source>
        <dbReference type="Google" id="ProtNLM"/>
    </source>
</evidence>
<dbReference type="OrthoDB" id="75720at2759"/>
<evidence type="ECO:0000256" key="6">
    <source>
        <dbReference type="ARBA" id="ARBA00023136"/>
    </source>
</evidence>
<dbReference type="EMBL" id="LFZN01000068">
    <property type="protein sequence ID" value="KXT00679.1"/>
    <property type="molecule type" value="Genomic_DNA"/>
</dbReference>
<keyword evidence="4" id="KW-0677">Repeat</keyword>
<keyword evidence="5 8" id="KW-1133">Transmembrane helix</keyword>
<evidence type="ECO:0000256" key="2">
    <source>
        <dbReference type="ARBA" id="ARBA00022448"/>
    </source>
</evidence>
<organism evidence="9 10">
    <name type="scientific">Pseudocercospora eumusae</name>
    <dbReference type="NCBI Taxonomy" id="321146"/>
    <lineage>
        <taxon>Eukaryota</taxon>
        <taxon>Fungi</taxon>
        <taxon>Dikarya</taxon>
        <taxon>Ascomycota</taxon>
        <taxon>Pezizomycotina</taxon>
        <taxon>Dothideomycetes</taxon>
        <taxon>Dothideomycetidae</taxon>
        <taxon>Mycosphaerellales</taxon>
        <taxon>Mycosphaerellaceae</taxon>
        <taxon>Pseudocercospora</taxon>
    </lineage>
</organism>
<dbReference type="Proteomes" id="UP000070133">
    <property type="component" value="Unassembled WGS sequence"/>
</dbReference>
<keyword evidence="10" id="KW-1185">Reference proteome</keyword>
<keyword evidence="2" id="KW-0813">Transport</keyword>
<evidence type="ECO:0000256" key="7">
    <source>
        <dbReference type="SAM" id="MobiDB-lite"/>
    </source>
</evidence>
<protein>
    <recommendedName>
        <fullName evidence="11">Cystinosin</fullName>
    </recommendedName>
</protein>
<name>A0A139HE70_9PEZI</name>
<feature type="transmembrane region" description="Helical" evidence="8">
    <location>
        <begin position="84"/>
        <end position="104"/>
    </location>
</feature>
<gene>
    <name evidence="9" type="ORF">AC578_8264</name>
</gene>
<dbReference type="STRING" id="321146.A0A139HE70"/>
<dbReference type="InterPro" id="IPR006603">
    <property type="entry name" value="PQ-loop_rpt"/>
</dbReference>
<evidence type="ECO:0000256" key="8">
    <source>
        <dbReference type="SAM" id="Phobius"/>
    </source>
</evidence>
<evidence type="ECO:0000256" key="3">
    <source>
        <dbReference type="ARBA" id="ARBA00022692"/>
    </source>
</evidence>
<evidence type="ECO:0000313" key="9">
    <source>
        <dbReference type="EMBL" id="KXT00679.1"/>
    </source>
</evidence>